<gene>
    <name evidence="1" type="ORF">M5D96_001292</name>
</gene>
<name>A0A9P9YXV6_9MUSC</name>
<organism evidence="1 2">
    <name type="scientific">Drosophila gunungcola</name>
    <name type="common">fruit fly</name>
    <dbReference type="NCBI Taxonomy" id="103775"/>
    <lineage>
        <taxon>Eukaryota</taxon>
        <taxon>Metazoa</taxon>
        <taxon>Ecdysozoa</taxon>
        <taxon>Arthropoda</taxon>
        <taxon>Hexapoda</taxon>
        <taxon>Insecta</taxon>
        <taxon>Pterygota</taxon>
        <taxon>Neoptera</taxon>
        <taxon>Endopterygota</taxon>
        <taxon>Diptera</taxon>
        <taxon>Brachycera</taxon>
        <taxon>Muscomorpha</taxon>
        <taxon>Ephydroidea</taxon>
        <taxon>Drosophilidae</taxon>
        <taxon>Drosophila</taxon>
        <taxon>Sophophora</taxon>
    </lineage>
</organism>
<protein>
    <submittedName>
        <fullName evidence="1">Uncharacterized protein</fullName>
    </submittedName>
</protein>
<reference evidence="1" key="1">
    <citation type="journal article" date="2023" name="Genome Biol. Evol.">
        <title>Long-read-based Genome Assembly of Drosophila gunungcola Reveals Fewer Chemosensory Genes in Flower-breeding Species.</title>
        <authorList>
            <person name="Negi A."/>
            <person name="Liao B.Y."/>
            <person name="Yeh S.D."/>
        </authorList>
    </citation>
    <scope>NUCLEOTIDE SEQUENCE</scope>
    <source>
        <strain evidence="1">Sukarami</strain>
    </source>
</reference>
<evidence type="ECO:0000313" key="2">
    <source>
        <dbReference type="Proteomes" id="UP001059596"/>
    </source>
</evidence>
<dbReference type="EMBL" id="JAMKOV010000001">
    <property type="protein sequence ID" value="KAI8045114.1"/>
    <property type="molecule type" value="Genomic_DNA"/>
</dbReference>
<dbReference type="Proteomes" id="UP001059596">
    <property type="component" value="Chromosome 3R"/>
</dbReference>
<comment type="caution">
    <text evidence="1">The sequence shown here is derived from an EMBL/GenBank/DDBJ whole genome shotgun (WGS) entry which is preliminary data.</text>
</comment>
<evidence type="ECO:0000313" key="1">
    <source>
        <dbReference type="EMBL" id="KAI8045114.1"/>
    </source>
</evidence>
<feature type="non-terminal residue" evidence="1">
    <location>
        <position position="38"/>
    </location>
</feature>
<sequence>AFQVHFTRWSQHCEGKFQRVQMQKSEIAEKTQNAAEKY</sequence>
<accession>A0A9P9YXV6</accession>
<dbReference type="AlphaFoldDB" id="A0A9P9YXV6"/>
<keyword evidence="2" id="KW-1185">Reference proteome</keyword>
<proteinExistence type="predicted"/>